<dbReference type="PANTHER" id="PTHR43808:SF31">
    <property type="entry name" value="N-ACETYL-L-CITRULLINE DEACETYLASE"/>
    <property type="match status" value="1"/>
</dbReference>
<keyword evidence="7 15" id="KW-0479">Metal-binding</keyword>
<keyword evidence="9 15" id="KW-0862">Zinc</keyword>
<dbReference type="PANTHER" id="PTHR43808">
    <property type="entry name" value="ACETYLORNITHINE DEACETYLASE"/>
    <property type="match status" value="1"/>
</dbReference>
<reference evidence="17" key="1">
    <citation type="submission" date="2024-01" db="EMBL/GenBank/DDBJ databases">
        <title>Sequencing the genomes of a sandfly, Sergentomyia squamirostris, and its two endosymbionts.</title>
        <authorList>
            <person name="Itokawa K."/>
            <person name="Sanjoba C."/>
        </authorList>
    </citation>
    <scope>NUCLEOTIDE SEQUENCE</scope>
    <source>
        <strain evidence="17">RiSSQ</strain>
    </source>
</reference>
<protein>
    <recommendedName>
        <fullName evidence="5 15">Succinyl-diaminopimelate desuccinylase</fullName>
        <shortName evidence="15">SDAP desuccinylase</shortName>
        <ecNumber evidence="4 15">3.5.1.18</ecNumber>
    </recommendedName>
    <alternativeName>
        <fullName evidence="13 15">N-succinyl-LL-2,6-diaminoheptanedioate amidohydrolase</fullName>
    </alternativeName>
</protein>
<dbReference type="AlphaFoldDB" id="A0AAT9G9T5"/>
<dbReference type="GO" id="GO:0006526">
    <property type="term" value="P:L-arginine biosynthetic process"/>
    <property type="evidence" value="ECO:0007669"/>
    <property type="project" value="TreeGrafter"/>
</dbReference>
<evidence type="ECO:0000256" key="6">
    <source>
        <dbReference type="ARBA" id="ARBA00022605"/>
    </source>
</evidence>
<comment type="pathway">
    <text evidence="1 15">Amino-acid biosynthesis; L-lysine biosynthesis via DAP pathway; LL-2,6-diaminopimelate from (S)-tetrahydrodipicolinate (succinylase route): step 3/3.</text>
</comment>
<dbReference type="Gene3D" id="3.40.630.10">
    <property type="entry name" value="Zn peptidases"/>
    <property type="match status" value="1"/>
</dbReference>
<dbReference type="CDD" id="cd03891">
    <property type="entry name" value="M20_DapE_proteobac"/>
    <property type="match status" value="1"/>
</dbReference>
<comment type="subunit">
    <text evidence="3 15">Homodimer.</text>
</comment>
<feature type="binding site" evidence="15">
    <location>
        <position position="67"/>
    </location>
    <ligand>
        <name>Zn(2+)</name>
        <dbReference type="ChEBI" id="CHEBI:29105"/>
        <label>1</label>
    </ligand>
</feature>
<evidence type="ECO:0000256" key="15">
    <source>
        <dbReference type="HAMAP-Rule" id="MF_01690"/>
    </source>
</evidence>
<feature type="binding site" evidence="15">
    <location>
        <position position="100"/>
    </location>
    <ligand>
        <name>Zn(2+)</name>
        <dbReference type="ChEBI" id="CHEBI:29105"/>
        <label>1</label>
    </ligand>
</feature>
<comment type="similarity">
    <text evidence="2 15">Belongs to the peptidase M20A family. DapE subfamily.</text>
</comment>
<evidence type="ECO:0000256" key="4">
    <source>
        <dbReference type="ARBA" id="ARBA00011921"/>
    </source>
</evidence>
<proteinExistence type="inferred from homology"/>
<comment type="catalytic activity">
    <reaction evidence="14 15">
        <text>N-succinyl-(2S,6S)-2,6-diaminopimelate + H2O = (2S,6S)-2,6-diaminopimelate + succinate</text>
        <dbReference type="Rhea" id="RHEA:22608"/>
        <dbReference type="ChEBI" id="CHEBI:15377"/>
        <dbReference type="ChEBI" id="CHEBI:30031"/>
        <dbReference type="ChEBI" id="CHEBI:57609"/>
        <dbReference type="ChEBI" id="CHEBI:58087"/>
        <dbReference type="EC" id="3.5.1.18"/>
    </reaction>
</comment>
<feature type="binding site" evidence="15">
    <location>
        <position position="164"/>
    </location>
    <ligand>
        <name>Zn(2+)</name>
        <dbReference type="ChEBI" id="CHEBI:29105"/>
        <label>1</label>
    </ligand>
</feature>
<dbReference type="GO" id="GO:0009014">
    <property type="term" value="F:succinyl-diaminopimelate desuccinylase activity"/>
    <property type="evidence" value="ECO:0007669"/>
    <property type="project" value="UniProtKB-UniRule"/>
</dbReference>
<dbReference type="GO" id="GO:0008270">
    <property type="term" value="F:zinc ion binding"/>
    <property type="evidence" value="ECO:0007669"/>
    <property type="project" value="UniProtKB-UniRule"/>
</dbReference>
<dbReference type="EC" id="3.5.1.18" evidence="4 15"/>
<dbReference type="HAMAP" id="MF_01690">
    <property type="entry name" value="DapE"/>
    <property type="match status" value="1"/>
</dbReference>
<dbReference type="InterPro" id="IPR050072">
    <property type="entry name" value="Peptidase_M20A"/>
</dbReference>
<accession>A0AAT9G9T5</accession>
<evidence type="ECO:0000256" key="1">
    <source>
        <dbReference type="ARBA" id="ARBA00005130"/>
    </source>
</evidence>
<dbReference type="NCBIfam" id="NF009557">
    <property type="entry name" value="PRK13009.1"/>
    <property type="match status" value="1"/>
</dbReference>
<keyword evidence="10 15" id="KW-0220">Diaminopimelate biosynthesis</keyword>
<evidence type="ECO:0000256" key="5">
    <source>
        <dbReference type="ARBA" id="ARBA00022391"/>
    </source>
</evidence>
<dbReference type="Pfam" id="PF07687">
    <property type="entry name" value="M20_dimer"/>
    <property type="match status" value="1"/>
</dbReference>
<keyword evidence="6 15" id="KW-0028">Amino-acid biosynthesis</keyword>
<evidence type="ECO:0000256" key="14">
    <source>
        <dbReference type="ARBA" id="ARBA00051301"/>
    </source>
</evidence>
<dbReference type="GO" id="GO:0008777">
    <property type="term" value="F:acetylornithine deacetylase activity"/>
    <property type="evidence" value="ECO:0007669"/>
    <property type="project" value="TreeGrafter"/>
</dbReference>
<dbReference type="GO" id="GO:0009089">
    <property type="term" value="P:lysine biosynthetic process via diaminopimelate"/>
    <property type="evidence" value="ECO:0007669"/>
    <property type="project" value="UniProtKB-UniRule"/>
</dbReference>
<dbReference type="GO" id="GO:0050897">
    <property type="term" value="F:cobalt ion binding"/>
    <property type="evidence" value="ECO:0007669"/>
    <property type="project" value="UniProtKB-UniRule"/>
</dbReference>
<dbReference type="Gene3D" id="3.30.70.360">
    <property type="match status" value="1"/>
</dbReference>
<organism evidence="17">
    <name type="scientific">Candidatus Tisiphia endosymbiont of Sergentomyia squamirostris</name>
    <dbReference type="NCBI Taxonomy" id="3113639"/>
    <lineage>
        <taxon>Bacteria</taxon>
        <taxon>Pseudomonadati</taxon>
        <taxon>Pseudomonadota</taxon>
        <taxon>Alphaproteobacteria</taxon>
        <taxon>Rickettsiales</taxon>
        <taxon>Rickettsiaceae</taxon>
        <taxon>Rickettsieae</taxon>
        <taxon>Candidatus Tisiphia</taxon>
    </lineage>
</organism>
<sequence length="383" mass="42434">MIKFLEDLISFQSVTPESSGCIEYINDLLEENGFKTEIKIFGEDNYKVTNLYAVYGNARPNICFAGHVDVVPAGDKALWLNDPFIATTVGDKIYGRGVVDMKGAIACFLAASLDFIKLNPTPHGSISFLITSDEEGNAKYGTVEMLKYLHKGGNNLIDLAIVGEPTNEHQIGDTIKIGRRGSINFNLVLYGTMGHVAYPLQASNPITPLVQILNELVNYRLDEGSEFFQQSNLEVTSIDVGNDVTNVIPSKITTKFNIRFNDLHSSSSITDLIDQIINKYCAKYNFKYELSSVTSANCFIQEPVGLIADFVRVVSNTTGVYTKLSTSGGTSDARFIQNYCPVVEFGLQSNTAHKINEYTEINDLQSLYHVYYNSLIKFLAEPI</sequence>
<dbReference type="InterPro" id="IPR036264">
    <property type="entry name" value="Bact_exopeptidase_dim_dom"/>
</dbReference>
<comment type="cofactor">
    <cofactor evidence="15">
        <name>Zn(2+)</name>
        <dbReference type="ChEBI" id="CHEBI:29105"/>
    </cofactor>
    <cofactor evidence="15">
        <name>Co(2+)</name>
        <dbReference type="ChEBI" id="CHEBI:48828"/>
    </cofactor>
    <text evidence="15">Binds 2 Zn(2+) or Co(2+) ions per subunit.</text>
</comment>
<gene>
    <name evidence="15 17" type="primary">dapE</name>
    <name evidence="17" type="ORF">DMENIID0002_11760</name>
</gene>
<evidence type="ECO:0000256" key="2">
    <source>
        <dbReference type="ARBA" id="ARBA00006746"/>
    </source>
</evidence>
<name>A0AAT9G9T5_9RICK</name>
<keyword evidence="11 15" id="KW-0457">Lysine biosynthesis</keyword>
<evidence type="ECO:0000256" key="3">
    <source>
        <dbReference type="ARBA" id="ARBA00011738"/>
    </source>
</evidence>
<dbReference type="SUPFAM" id="SSF53187">
    <property type="entry name" value="Zn-dependent exopeptidases"/>
    <property type="match status" value="1"/>
</dbReference>
<dbReference type="Pfam" id="PF01546">
    <property type="entry name" value="Peptidase_M20"/>
    <property type="match status" value="1"/>
</dbReference>
<evidence type="ECO:0000259" key="16">
    <source>
        <dbReference type="Pfam" id="PF07687"/>
    </source>
</evidence>
<feature type="active site" description="Proton acceptor" evidence="15">
    <location>
        <position position="134"/>
    </location>
</feature>
<evidence type="ECO:0000256" key="13">
    <source>
        <dbReference type="ARBA" id="ARBA00031891"/>
    </source>
</evidence>
<feature type="domain" description="Peptidase M20 dimerisation" evidence="16">
    <location>
        <begin position="177"/>
        <end position="284"/>
    </location>
</feature>
<dbReference type="GO" id="GO:0019877">
    <property type="term" value="P:diaminopimelate biosynthetic process"/>
    <property type="evidence" value="ECO:0007669"/>
    <property type="project" value="UniProtKB-UniRule"/>
</dbReference>
<dbReference type="EMBL" id="AP029170">
    <property type="protein sequence ID" value="BFD46530.1"/>
    <property type="molecule type" value="Genomic_DNA"/>
</dbReference>
<evidence type="ECO:0000256" key="8">
    <source>
        <dbReference type="ARBA" id="ARBA00022801"/>
    </source>
</evidence>
<feature type="active site" evidence="15">
    <location>
        <position position="69"/>
    </location>
</feature>
<feature type="binding site" evidence="15">
    <location>
        <position position="100"/>
    </location>
    <ligand>
        <name>Zn(2+)</name>
        <dbReference type="ChEBI" id="CHEBI:29105"/>
        <label>2</label>
    </ligand>
</feature>
<dbReference type="InterPro" id="IPR005941">
    <property type="entry name" value="DapE_proteobac"/>
</dbReference>
<comment type="function">
    <text evidence="15">Catalyzes the hydrolysis of N-succinyl-L,L-diaminopimelic acid (SDAP), forming succinate and LL-2,6-diaminopimelate (DAP), an intermediate involved in the bacterial biosynthesis of lysine and meso-diaminopimelic acid, an essential component of bacterial cell walls.</text>
</comment>
<dbReference type="NCBIfam" id="TIGR01246">
    <property type="entry name" value="dapE_proteo"/>
    <property type="match status" value="1"/>
</dbReference>
<dbReference type="SUPFAM" id="SSF55031">
    <property type="entry name" value="Bacterial exopeptidase dimerisation domain"/>
    <property type="match status" value="1"/>
</dbReference>
<keyword evidence="12 15" id="KW-0170">Cobalt</keyword>
<evidence type="ECO:0000256" key="12">
    <source>
        <dbReference type="ARBA" id="ARBA00023285"/>
    </source>
</evidence>
<dbReference type="InterPro" id="IPR011650">
    <property type="entry name" value="Peptidase_M20_dimer"/>
</dbReference>
<feature type="binding site" evidence="15">
    <location>
        <position position="135"/>
    </location>
    <ligand>
        <name>Zn(2+)</name>
        <dbReference type="ChEBI" id="CHEBI:29105"/>
        <label>2</label>
    </ligand>
</feature>
<feature type="binding site" evidence="15">
    <location>
        <position position="353"/>
    </location>
    <ligand>
        <name>Zn(2+)</name>
        <dbReference type="ChEBI" id="CHEBI:29105"/>
        <label>2</label>
    </ligand>
</feature>
<evidence type="ECO:0000256" key="10">
    <source>
        <dbReference type="ARBA" id="ARBA00022915"/>
    </source>
</evidence>
<evidence type="ECO:0000313" key="17">
    <source>
        <dbReference type="EMBL" id="BFD46530.1"/>
    </source>
</evidence>
<evidence type="ECO:0000256" key="11">
    <source>
        <dbReference type="ARBA" id="ARBA00023154"/>
    </source>
</evidence>
<evidence type="ECO:0000256" key="9">
    <source>
        <dbReference type="ARBA" id="ARBA00022833"/>
    </source>
</evidence>
<evidence type="ECO:0000256" key="7">
    <source>
        <dbReference type="ARBA" id="ARBA00022723"/>
    </source>
</evidence>
<keyword evidence="8 15" id="KW-0378">Hydrolase</keyword>
<dbReference type="InterPro" id="IPR002933">
    <property type="entry name" value="Peptidase_M20"/>
</dbReference>